<feature type="region of interest" description="Disordered" evidence="1">
    <location>
        <begin position="356"/>
        <end position="379"/>
    </location>
</feature>
<dbReference type="Gene3D" id="1.25.40.10">
    <property type="entry name" value="Tetratricopeptide repeat domain"/>
    <property type="match status" value="1"/>
</dbReference>
<dbReference type="SUPFAM" id="SSF48452">
    <property type="entry name" value="TPR-like"/>
    <property type="match status" value="1"/>
</dbReference>
<dbReference type="AlphaFoldDB" id="A0A1C5GUL2"/>
<keyword evidence="4" id="KW-1185">Reference proteome</keyword>
<evidence type="ECO:0000313" key="3">
    <source>
        <dbReference type="EMBL" id="SCG37455.1"/>
    </source>
</evidence>
<keyword evidence="2" id="KW-0472">Membrane</keyword>
<evidence type="ECO:0000256" key="1">
    <source>
        <dbReference type="SAM" id="MobiDB-lite"/>
    </source>
</evidence>
<dbReference type="InterPro" id="IPR019734">
    <property type="entry name" value="TPR_rpt"/>
</dbReference>
<name>A0A1C5GUL2_9ACTN</name>
<evidence type="ECO:0000256" key="2">
    <source>
        <dbReference type="SAM" id="Phobius"/>
    </source>
</evidence>
<evidence type="ECO:0000313" key="4">
    <source>
        <dbReference type="Proteomes" id="UP000198221"/>
    </source>
</evidence>
<dbReference type="Proteomes" id="UP000198221">
    <property type="component" value="Chromosome I"/>
</dbReference>
<feature type="transmembrane region" description="Helical" evidence="2">
    <location>
        <begin position="312"/>
        <end position="331"/>
    </location>
</feature>
<dbReference type="InterPro" id="IPR011990">
    <property type="entry name" value="TPR-like_helical_dom_sf"/>
</dbReference>
<keyword evidence="2" id="KW-1133">Transmembrane helix</keyword>
<organism evidence="3 4">
    <name type="scientific">Micromonospora inositola</name>
    <dbReference type="NCBI Taxonomy" id="47865"/>
    <lineage>
        <taxon>Bacteria</taxon>
        <taxon>Bacillati</taxon>
        <taxon>Actinomycetota</taxon>
        <taxon>Actinomycetes</taxon>
        <taxon>Micromonosporales</taxon>
        <taxon>Micromonosporaceae</taxon>
        <taxon>Micromonospora</taxon>
    </lineage>
</organism>
<dbReference type="EMBL" id="LT607754">
    <property type="protein sequence ID" value="SCG37455.1"/>
    <property type="molecule type" value="Genomic_DNA"/>
</dbReference>
<proteinExistence type="predicted"/>
<keyword evidence="2" id="KW-0812">Transmembrane</keyword>
<dbReference type="OrthoDB" id="3368486at2"/>
<dbReference type="SMART" id="SM00028">
    <property type="entry name" value="TPR"/>
    <property type="match status" value="4"/>
</dbReference>
<dbReference type="Pfam" id="PF14559">
    <property type="entry name" value="TPR_19"/>
    <property type="match status" value="1"/>
</dbReference>
<feature type="compositionally biased region" description="Basic and acidic residues" evidence="1">
    <location>
        <begin position="369"/>
        <end position="379"/>
    </location>
</feature>
<feature type="transmembrane region" description="Helical" evidence="2">
    <location>
        <begin position="208"/>
        <end position="228"/>
    </location>
</feature>
<sequence length="379" mass="40704">MGRWADAAAELTAVLQVRPYDVDALCLLARCHDLAGDGPGMLDATDRALAVEPDHEWALRLRARALLKVKRRRAATAAARAAVAVAPHEWRTHAMLAEVLVQRMGVWSSVRARLSADTVLRLAPEEAGPHVVDAQVCLRTGEFDAARRACQRALAREPGNQAALHNLAVAELASERVGSAVRGFTAALAVAPDDHLTGTAHGRSARALLWRLFDVLAAATVVHAVLFGVTGDALGPWRRVLALATSALVMVGFGWLCRRAWRAQPAAVRWRLRVERRQAAVALWPILVLAAAVGLIVGAYRPAPDSFADQLRALALAVALGTFAVRCRNLLARGARNTLVRLGHRTGLAVHRAWTRARSRPGGPVGAPADERASHRVQG</sequence>
<protein>
    <submittedName>
        <fullName evidence="3">Tetratricopeptide repeat-containing protein</fullName>
    </submittedName>
</protein>
<accession>A0A1C5GUL2</accession>
<gene>
    <name evidence="3" type="ORF">GA0070613_0403</name>
</gene>
<reference evidence="4" key="1">
    <citation type="submission" date="2016-06" db="EMBL/GenBank/DDBJ databases">
        <authorList>
            <person name="Varghese N."/>
            <person name="Submissions Spin"/>
        </authorList>
    </citation>
    <scope>NUCLEOTIDE SEQUENCE [LARGE SCALE GENOMIC DNA]</scope>
    <source>
        <strain evidence="4">DSM 43819</strain>
    </source>
</reference>
<feature type="transmembrane region" description="Helical" evidence="2">
    <location>
        <begin position="279"/>
        <end position="300"/>
    </location>
</feature>
<feature type="transmembrane region" description="Helical" evidence="2">
    <location>
        <begin position="240"/>
        <end position="258"/>
    </location>
</feature>